<dbReference type="STRING" id="1123237.Salmuc_02190"/>
<dbReference type="InterPro" id="IPR001117">
    <property type="entry name" value="Cu-oxidase_2nd"/>
</dbReference>
<gene>
    <name evidence="3" type="ORF">Salmuc_02190</name>
</gene>
<dbReference type="SUPFAM" id="SSF49503">
    <property type="entry name" value="Cupredoxins"/>
    <property type="match status" value="2"/>
</dbReference>
<dbReference type="GO" id="GO:0016491">
    <property type="term" value="F:oxidoreductase activity"/>
    <property type="evidence" value="ECO:0007669"/>
    <property type="project" value="TreeGrafter"/>
</dbReference>
<proteinExistence type="predicted"/>
<protein>
    <submittedName>
        <fullName evidence="3">Multicopper oxidase</fullName>
    </submittedName>
</protein>
<dbReference type="InterPro" id="IPR008972">
    <property type="entry name" value="Cupredoxin"/>
</dbReference>
<dbReference type="EMBL" id="APVH01000015">
    <property type="protein sequence ID" value="EPX83582.1"/>
    <property type="molecule type" value="Genomic_DNA"/>
</dbReference>
<dbReference type="InterPro" id="IPR045087">
    <property type="entry name" value="Cu-oxidase_fam"/>
</dbReference>
<organism evidence="3 4">
    <name type="scientific">Salipiger mucosus DSM 16094</name>
    <dbReference type="NCBI Taxonomy" id="1123237"/>
    <lineage>
        <taxon>Bacteria</taxon>
        <taxon>Pseudomonadati</taxon>
        <taxon>Pseudomonadota</taxon>
        <taxon>Alphaproteobacteria</taxon>
        <taxon>Rhodobacterales</taxon>
        <taxon>Roseobacteraceae</taxon>
        <taxon>Salipiger</taxon>
    </lineage>
</organism>
<comment type="caution">
    <text evidence="3">The sequence shown here is derived from an EMBL/GenBank/DDBJ whole genome shotgun (WGS) entry which is preliminary data.</text>
</comment>
<accession>S9QVK9</accession>
<dbReference type="eggNOG" id="COG2132">
    <property type="taxonomic scope" value="Bacteria"/>
</dbReference>
<feature type="domain" description="Plastocyanin-like" evidence="2">
    <location>
        <begin position="56"/>
        <end position="134"/>
    </location>
</feature>
<name>S9QVK9_9RHOB</name>
<dbReference type="GO" id="GO:0005507">
    <property type="term" value="F:copper ion binding"/>
    <property type="evidence" value="ECO:0007669"/>
    <property type="project" value="InterPro"/>
</dbReference>
<reference evidence="4" key="1">
    <citation type="journal article" date="2014" name="Stand. Genomic Sci.">
        <title>Genome sequence of the exopolysaccharide-producing Salipiger mucosus type strain (DSM 16094(T)), a moderately halophilic member of the Roseobacter clade.</title>
        <authorList>
            <person name="Riedel T."/>
            <person name="Spring S."/>
            <person name="Fiebig A."/>
            <person name="Petersen J."/>
            <person name="Kyrpides N.C."/>
            <person name="Goker M."/>
            <person name="Klenk H.P."/>
        </authorList>
    </citation>
    <scope>NUCLEOTIDE SEQUENCE [LARGE SCALE GENOMIC DNA]</scope>
    <source>
        <strain evidence="4">DSM 16094</strain>
    </source>
</reference>
<dbReference type="InterPro" id="IPR011707">
    <property type="entry name" value="Cu-oxidase-like_N"/>
</dbReference>
<dbReference type="Proteomes" id="UP000015347">
    <property type="component" value="Unassembled WGS sequence"/>
</dbReference>
<dbReference type="Pfam" id="PF00394">
    <property type="entry name" value="Cu-oxidase"/>
    <property type="match status" value="1"/>
</dbReference>
<dbReference type="AlphaFoldDB" id="S9QVK9"/>
<dbReference type="PANTHER" id="PTHR11709:SF518">
    <property type="entry name" value="MULTICOPPER OXIDASE"/>
    <property type="match status" value="1"/>
</dbReference>
<feature type="domain" description="Plastocyanin-like" evidence="1">
    <location>
        <begin position="213"/>
        <end position="329"/>
    </location>
</feature>
<evidence type="ECO:0000259" key="1">
    <source>
        <dbReference type="Pfam" id="PF00394"/>
    </source>
</evidence>
<dbReference type="Pfam" id="PF07732">
    <property type="entry name" value="Cu-oxidase_3"/>
    <property type="match status" value="1"/>
</dbReference>
<evidence type="ECO:0000313" key="3">
    <source>
        <dbReference type="EMBL" id="EPX83582.1"/>
    </source>
</evidence>
<sequence length="482" mass="53512">MDGTPVKLRSWNGTVPGPLLEARPGETLNVDIVNDLTAYDSSEWDGNHNVPHDLNSTNLHMHGLEIAPHIFEPLGTSDPLAPMISVPPEGGQKSYSVIIPEDQPPGLFWYHPHKHGSTAVQAVSGMAGAILIRGDLDEVPELKAAQEHILVVQDIGLFPTDNPDKDGAGTYIYEPRQNAIWQTFGSNVTIHGEVQPDLKGGFTTGDYRLRYFLLNGEPIFKEVHNPNDPAHPHGTQIDTGIPTYTLAQGEVARFRMLNANSDDVMPIYLQGHDLHLIGMDGVNLPRLRRLPALPPGAPATDSQLLLAPANRGEFLVKAAAKPGIYELRQAPQSLQFLKSDGRLLARIVVTEDRKDMALPAKLPVQTRHFPLPSDSQVSKTRYITFGMQFPAKANPVVGIDFFINNQQYEELSVSQVVMLDTVEDWIIGSPGHPQMTRQKCLARPSEQFRRTPLPHPRQFLCCDRHCRSGPRRDGHERDPLRR</sequence>
<dbReference type="CDD" id="cd13853">
    <property type="entry name" value="CuRO_1_Tth-MCO_like"/>
    <property type="match status" value="1"/>
</dbReference>
<dbReference type="HOGENOM" id="CLU_009100_3_1_5"/>
<keyword evidence="4" id="KW-1185">Reference proteome</keyword>
<dbReference type="Gene3D" id="2.60.40.420">
    <property type="entry name" value="Cupredoxins - blue copper proteins"/>
    <property type="match status" value="2"/>
</dbReference>
<dbReference type="PANTHER" id="PTHR11709">
    <property type="entry name" value="MULTI-COPPER OXIDASE"/>
    <property type="match status" value="1"/>
</dbReference>
<evidence type="ECO:0000259" key="2">
    <source>
        <dbReference type="Pfam" id="PF07732"/>
    </source>
</evidence>
<evidence type="ECO:0000313" key="4">
    <source>
        <dbReference type="Proteomes" id="UP000015347"/>
    </source>
</evidence>